<evidence type="ECO:0000256" key="1">
    <source>
        <dbReference type="SAM" id="Phobius"/>
    </source>
</evidence>
<feature type="transmembrane region" description="Helical" evidence="1">
    <location>
        <begin position="16"/>
        <end position="36"/>
    </location>
</feature>
<gene>
    <name evidence="2" type="ORF">S01H4_22962</name>
</gene>
<dbReference type="InterPro" id="IPR000462">
    <property type="entry name" value="CDP-OH_P_trans"/>
</dbReference>
<sequence length="68" mass="7382">MAKECEGEIMLNAKQVADIVTLLRGLLGFGLVWLGLTEGSEGINKAVFIMFLTWTGDAIDGKIARRQA</sequence>
<protein>
    <recommendedName>
        <fullName evidence="3">CDP-alcohol phosphatidyltransferase</fullName>
    </recommendedName>
</protein>
<dbReference type="GO" id="GO:0016780">
    <property type="term" value="F:phosphotransferase activity, for other substituted phosphate groups"/>
    <property type="evidence" value="ECO:0007669"/>
    <property type="project" value="InterPro"/>
</dbReference>
<evidence type="ECO:0000313" key="2">
    <source>
        <dbReference type="EMBL" id="GAG89624.1"/>
    </source>
</evidence>
<comment type="caution">
    <text evidence="2">The sequence shown here is derived from an EMBL/GenBank/DDBJ whole genome shotgun (WGS) entry which is preliminary data.</text>
</comment>
<name>X1B1K3_9ZZZZ</name>
<organism evidence="2">
    <name type="scientific">marine sediment metagenome</name>
    <dbReference type="NCBI Taxonomy" id="412755"/>
    <lineage>
        <taxon>unclassified sequences</taxon>
        <taxon>metagenomes</taxon>
        <taxon>ecological metagenomes</taxon>
    </lineage>
</organism>
<keyword evidence="1" id="KW-0472">Membrane</keyword>
<accession>X1B1K3</accession>
<dbReference type="GO" id="GO:0016020">
    <property type="term" value="C:membrane"/>
    <property type="evidence" value="ECO:0007669"/>
    <property type="project" value="InterPro"/>
</dbReference>
<reference evidence="2" key="1">
    <citation type="journal article" date="2014" name="Front. Microbiol.">
        <title>High frequency of phylogenetically diverse reductive dehalogenase-homologous genes in deep subseafloor sedimentary metagenomes.</title>
        <authorList>
            <person name="Kawai M."/>
            <person name="Futagami T."/>
            <person name="Toyoda A."/>
            <person name="Takaki Y."/>
            <person name="Nishi S."/>
            <person name="Hori S."/>
            <person name="Arai W."/>
            <person name="Tsubouchi T."/>
            <person name="Morono Y."/>
            <person name="Uchiyama I."/>
            <person name="Ito T."/>
            <person name="Fujiyama A."/>
            <person name="Inagaki F."/>
            <person name="Takami H."/>
        </authorList>
    </citation>
    <scope>NUCLEOTIDE SEQUENCE</scope>
    <source>
        <strain evidence="2">Expedition CK06-06</strain>
    </source>
</reference>
<dbReference type="Pfam" id="PF01066">
    <property type="entry name" value="CDP-OH_P_transf"/>
    <property type="match status" value="1"/>
</dbReference>
<dbReference type="Gene3D" id="1.20.120.1760">
    <property type="match status" value="1"/>
</dbReference>
<keyword evidence="1" id="KW-0812">Transmembrane</keyword>
<dbReference type="EMBL" id="BART01010595">
    <property type="protein sequence ID" value="GAG89624.1"/>
    <property type="molecule type" value="Genomic_DNA"/>
</dbReference>
<keyword evidence="1" id="KW-1133">Transmembrane helix</keyword>
<dbReference type="GO" id="GO:0008654">
    <property type="term" value="P:phospholipid biosynthetic process"/>
    <property type="evidence" value="ECO:0007669"/>
    <property type="project" value="InterPro"/>
</dbReference>
<proteinExistence type="predicted"/>
<dbReference type="AlphaFoldDB" id="X1B1K3"/>
<dbReference type="InterPro" id="IPR043130">
    <property type="entry name" value="CDP-OH_PTrfase_TM_dom"/>
</dbReference>
<evidence type="ECO:0008006" key="3">
    <source>
        <dbReference type="Google" id="ProtNLM"/>
    </source>
</evidence>